<keyword evidence="1" id="KW-0805">Transcription regulation</keyword>
<dbReference type="InterPro" id="IPR050109">
    <property type="entry name" value="HTH-type_TetR-like_transc_reg"/>
</dbReference>
<dbReference type="PROSITE" id="PS50977">
    <property type="entry name" value="HTH_TETR_2"/>
    <property type="match status" value="1"/>
</dbReference>
<feature type="DNA-binding region" description="H-T-H motif" evidence="4">
    <location>
        <begin position="37"/>
        <end position="56"/>
    </location>
</feature>
<dbReference type="PANTHER" id="PTHR30055:SF234">
    <property type="entry name" value="HTH-TYPE TRANSCRIPTIONAL REGULATOR BETI"/>
    <property type="match status" value="1"/>
</dbReference>
<sequence>MPKLWNETIDTHRAAVRETTLDATAALVAEHGLLSVTMSQIAERTGIGRATLYKYFPDMEAILLAWHERQINRHLDHLAGVREHAGTTRLEAVLEAYALHLHEIPRHADGEIAAFLHRGEHMAHAHQRMHAMIRDLLIEGIKTGEVRGDIAPDELATYCRHALAAARNLPSKAAVRRLVNVTIAGLRPLR</sequence>
<dbReference type="EMBL" id="BSNS01000007">
    <property type="protein sequence ID" value="GLQ53804.1"/>
    <property type="molecule type" value="Genomic_DNA"/>
</dbReference>
<dbReference type="InterPro" id="IPR036271">
    <property type="entry name" value="Tet_transcr_reg_TetR-rel_C_sf"/>
</dbReference>
<evidence type="ECO:0000256" key="2">
    <source>
        <dbReference type="ARBA" id="ARBA00023125"/>
    </source>
</evidence>
<evidence type="ECO:0000256" key="1">
    <source>
        <dbReference type="ARBA" id="ARBA00023015"/>
    </source>
</evidence>
<dbReference type="Gene3D" id="1.10.357.10">
    <property type="entry name" value="Tetracycline Repressor, domain 2"/>
    <property type="match status" value="1"/>
</dbReference>
<keyword evidence="2 4" id="KW-0238">DNA-binding</keyword>
<evidence type="ECO:0000313" key="7">
    <source>
        <dbReference type="Proteomes" id="UP001156691"/>
    </source>
</evidence>
<dbReference type="PRINTS" id="PR00455">
    <property type="entry name" value="HTHTETR"/>
</dbReference>
<dbReference type="SUPFAM" id="SSF48498">
    <property type="entry name" value="Tetracyclin repressor-like, C-terminal domain"/>
    <property type="match status" value="1"/>
</dbReference>
<protein>
    <recommendedName>
        <fullName evidence="5">HTH tetR-type domain-containing protein</fullName>
    </recommendedName>
</protein>
<evidence type="ECO:0000313" key="6">
    <source>
        <dbReference type="EMBL" id="GLQ53804.1"/>
    </source>
</evidence>
<comment type="caution">
    <text evidence="6">The sequence shown here is derived from an EMBL/GenBank/DDBJ whole genome shotgun (WGS) entry which is preliminary data.</text>
</comment>
<dbReference type="InterPro" id="IPR049445">
    <property type="entry name" value="TetR_SbtR-like_C"/>
</dbReference>
<name>A0ABQ5W1W3_9HYPH</name>
<dbReference type="Pfam" id="PF21597">
    <property type="entry name" value="TetR_C_43"/>
    <property type="match status" value="1"/>
</dbReference>
<dbReference type="InterPro" id="IPR009057">
    <property type="entry name" value="Homeodomain-like_sf"/>
</dbReference>
<keyword evidence="3" id="KW-0804">Transcription</keyword>
<dbReference type="SUPFAM" id="SSF46689">
    <property type="entry name" value="Homeodomain-like"/>
    <property type="match status" value="1"/>
</dbReference>
<proteinExistence type="predicted"/>
<dbReference type="PANTHER" id="PTHR30055">
    <property type="entry name" value="HTH-TYPE TRANSCRIPTIONAL REGULATOR RUTR"/>
    <property type="match status" value="1"/>
</dbReference>
<evidence type="ECO:0000256" key="4">
    <source>
        <dbReference type="PROSITE-ProRule" id="PRU00335"/>
    </source>
</evidence>
<reference evidence="7" key="1">
    <citation type="journal article" date="2019" name="Int. J. Syst. Evol. Microbiol.">
        <title>The Global Catalogue of Microorganisms (GCM) 10K type strain sequencing project: providing services to taxonomists for standard genome sequencing and annotation.</title>
        <authorList>
            <consortium name="The Broad Institute Genomics Platform"/>
            <consortium name="The Broad Institute Genome Sequencing Center for Infectious Disease"/>
            <person name="Wu L."/>
            <person name="Ma J."/>
        </authorList>
    </citation>
    <scope>NUCLEOTIDE SEQUENCE [LARGE SCALE GENOMIC DNA]</scope>
    <source>
        <strain evidence="7">NBRC 112416</strain>
    </source>
</reference>
<dbReference type="RefSeq" id="WP_284339257.1">
    <property type="nucleotide sequence ID" value="NZ_BSNS01000007.1"/>
</dbReference>
<organism evidence="6 7">
    <name type="scientific">Devosia nitrariae</name>
    <dbReference type="NCBI Taxonomy" id="2071872"/>
    <lineage>
        <taxon>Bacteria</taxon>
        <taxon>Pseudomonadati</taxon>
        <taxon>Pseudomonadota</taxon>
        <taxon>Alphaproteobacteria</taxon>
        <taxon>Hyphomicrobiales</taxon>
        <taxon>Devosiaceae</taxon>
        <taxon>Devosia</taxon>
    </lineage>
</organism>
<dbReference type="InterPro" id="IPR001647">
    <property type="entry name" value="HTH_TetR"/>
</dbReference>
<accession>A0ABQ5W1W3</accession>
<evidence type="ECO:0000256" key="3">
    <source>
        <dbReference type="ARBA" id="ARBA00023163"/>
    </source>
</evidence>
<feature type="domain" description="HTH tetR-type" evidence="5">
    <location>
        <begin position="14"/>
        <end position="74"/>
    </location>
</feature>
<dbReference type="InterPro" id="IPR023772">
    <property type="entry name" value="DNA-bd_HTH_TetR-type_CS"/>
</dbReference>
<dbReference type="Pfam" id="PF00440">
    <property type="entry name" value="TetR_N"/>
    <property type="match status" value="1"/>
</dbReference>
<dbReference type="Proteomes" id="UP001156691">
    <property type="component" value="Unassembled WGS sequence"/>
</dbReference>
<evidence type="ECO:0000259" key="5">
    <source>
        <dbReference type="PROSITE" id="PS50977"/>
    </source>
</evidence>
<dbReference type="PROSITE" id="PS01081">
    <property type="entry name" value="HTH_TETR_1"/>
    <property type="match status" value="1"/>
</dbReference>
<keyword evidence="7" id="KW-1185">Reference proteome</keyword>
<gene>
    <name evidence="6" type="ORF">GCM10010862_10630</name>
</gene>